<keyword evidence="2" id="KW-1185">Reference proteome</keyword>
<comment type="caution">
    <text evidence="1">The sequence shown here is derived from an EMBL/GenBank/DDBJ whole genome shotgun (WGS) entry which is preliminary data.</text>
</comment>
<dbReference type="EMBL" id="JANBUJ010000294">
    <property type="protein sequence ID" value="KAJ2772941.1"/>
    <property type="molecule type" value="Genomic_DNA"/>
</dbReference>
<protein>
    <submittedName>
        <fullName evidence="1">Uncharacterized protein</fullName>
    </submittedName>
</protein>
<reference evidence="1" key="1">
    <citation type="submission" date="2022-07" db="EMBL/GenBank/DDBJ databases">
        <title>Phylogenomic reconstructions and comparative analyses of Kickxellomycotina fungi.</title>
        <authorList>
            <person name="Reynolds N.K."/>
            <person name="Stajich J.E."/>
            <person name="Barry K."/>
            <person name="Grigoriev I.V."/>
            <person name="Crous P."/>
            <person name="Smith M.E."/>
        </authorList>
    </citation>
    <scope>NUCLEOTIDE SEQUENCE</scope>
    <source>
        <strain evidence="1">CBS 109366</strain>
    </source>
</reference>
<dbReference type="Proteomes" id="UP001140234">
    <property type="component" value="Unassembled WGS sequence"/>
</dbReference>
<organism evidence="1 2">
    <name type="scientific">Coemansia nantahalensis</name>
    <dbReference type="NCBI Taxonomy" id="2789366"/>
    <lineage>
        <taxon>Eukaryota</taxon>
        <taxon>Fungi</taxon>
        <taxon>Fungi incertae sedis</taxon>
        <taxon>Zoopagomycota</taxon>
        <taxon>Kickxellomycotina</taxon>
        <taxon>Kickxellomycetes</taxon>
        <taxon>Kickxellales</taxon>
        <taxon>Kickxellaceae</taxon>
        <taxon>Coemansia</taxon>
    </lineage>
</organism>
<accession>A0ACC1K3L6</accession>
<name>A0ACC1K3L6_9FUNG</name>
<evidence type="ECO:0000313" key="2">
    <source>
        <dbReference type="Proteomes" id="UP001140234"/>
    </source>
</evidence>
<gene>
    <name evidence="1" type="ORF">IWQ57_001536</name>
</gene>
<proteinExistence type="predicted"/>
<sequence>MRAPQGCAGLAAVAFAASAAALVLDASFDGGLLARRPYSAHRDSVIIYDPNAPTFALAADALDSSSVPFTSHSEDTPFGSYLQQTLDYAQFDGLFRALNTSDGPLHSRGEAHITVVSPPEFDRVLKPAGVTIGEIEGIAARVGIQDARLTPVCLGRFAGALPKPATDGDKGRFLLYSLVVADNHGDLARIRKEIFKLYRGKGGEGALFQPEGFWPHVTIGFDRRDLFIEDGIYKGANLCYARIRTDE</sequence>
<evidence type="ECO:0000313" key="1">
    <source>
        <dbReference type="EMBL" id="KAJ2772941.1"/>
    </source>
</evidence>